<dbReference type="Proteomes" id="UP000230084">
    <property type="component" value="Unassembled WGS sequence"/>
</dbReference>
<gene>
    <name evidence="1" type="ORF">COV06_01445</name>
</gene>
<reference evidence="1 2" key="1">
    <citation type="submission" date="2017-09" db="EMBL/GenBank/DDBJ databases">
        <title>Depth-based differentiation of microbial function through sediment-hosted aquifers and enrichment of novel symbionts in the deep terrestrial subsurface.</title>
        <authorList>
            <person name="Probst A.J."/>
            <person name="Ladd B."/>
            <person name="Jarett J.K."/>
            <person name="Geller-Mcgrath D.E."/>
            <person name="Sieber C.M."/>
            <person name="Emerson J.B."/>
            <person name="Anantharaman K."/>
            <person name="Thomas B.C."/>
            <person name="Malmstrom R."/>
            <person name="Stieglmeier M."/>
            <person name="Klingl A."/>
            <person name="Woyke T."/>
            <person name="Ryan C.M."/>
            <person name="Banfield J.F."/>
        </authorList>
    </citation>
    <scope>NUCLEOTIDE SEQUENCE [LARGE SCALE GENOMIC DNA]</scope>
    <source>
        <strain evidence="1">CG10_big_fil_rev_8_21_14_0_10_50_16</strain>
    </source>
</reference>
<evidence type="ECO:0000313" key="2">
    <source>
        <dbReference type="Proteomes" id="UP000230084"/>
    </source>
</evidence>
<comment type="caution">
    <text evidence="1">The sequence shown here is derived from an EMBL/GenBank/DDBJ whole genome shotgun (WGS) entry which is preliminary data.</text>
</comment>
<accession>A0A2H0RQL3</accession>
<evidence type="ECO:0000313" key="1">
    <source>
        <dbReference type="EMBL" id="PIR48045.1"/>
    </source>
</evidence>
<name>A0A2H0RQL3_9BACT</name>
<dbReference type="EMBL" id="PCYM01000001">
    <property type="protein sequence ID" value="PIR48045.1"/>
    <property type="molecule type" value="Genomic_DNA"/>
</dbReference>
<dbReference type="AlphaFoldDB" id="A0A2H0RQL3"/>
<sequence length="121" mass="14341">MDPAFFQNDKTKPNLSLDYIIEHLDNDVLINQIRLSAKTHSSYTKHMKTWRDKYLAHNDFNFAEQTIEAGYEDYIEFLVETIKNIKKQYPHLKDCNNVDLIWLDRVSETGVKEVFEKLSVD</sequence>
<proteinExistence type="predicted"/>
<protein>
    <submittedName>
        <fullName evidence="1">Uncharacterized protein</fullName>
    </submittedName>
</protein>
<organism evidence="1 2">
    <name type="scientific">Candidatus Uhrbacteria bacterium CG10_big_fil_rev_8_21_14_0_10_50_16</name>
    <dbReference type="NCBI Taxonomy" id="1975039"/>
    <lineage>
        <taxon>Bacteria</taxon>
        <taxon>Candidatus Uhriibacteriota</taxon>
    </lineage>
</organism>